<feature type="region of interest" description="Disordered" evidence="1">
    <location>
        <begin position="258"/>
        <end position="281"/>
    </location>
</feature>
<feature type="compositionally biased region" description="Polar residues" evidence="1">
    <location>
        <begin position="548"/>
        <end position="563"/>
    </location>
</feature>
<protein>
    <recommendedName>
        <fullName evidence="2">Putative zinc-finger domain-containing protein</fullName>
    </recommendedName>
</protein>
<dbReference type="InterPro" id="IPR019607">
    <property type="entry name" value="Putative_zinc-finger_domain"/>
</dbReference>
<feature type="compositionally biased region" description="Basic and acidic residues" evidence="1">
    <location>
        <begin position="740"/>
        <end position="757"/>
    </location>
</feature>
<feature type="region of interest" description="Disordered" evidence="1">
    <location>
        <begin position="1057"/>
        <end position="1210"/>
    </location>
</feature>
<feature type="region of interest" description="Disordered" evidence="1">
    <location>
        <begin position="925"/>
        <end position="971"/>
    </location>
</feature>
<proteinExistence type="predicted"/>
<evidence type="ECO:0000256" key="1">
    <source>
        <dbReference type="SAM" id="MobiDB-lite"/>
    </source>
</evidence>
<feature type="domain" description="Putative zinc-finger" evidence="2">
    <location>
        <begin position="1303"/>
        <end position="1323"/>
    </location>
</feature>
<feature type="compositionally biased region" description="Polar residues" evidence="1">
    <location>
        <begin position="1097"/>
        <end position="1106"/>
    </location>
</feature>
<feature type="compositionally biased region" description="Low complexity" evidence="1">
    <location>
        <begin position="15"/>
        <end position="30"/>
    </location>
</feature>
<feature type="compositionally biased region" description="Acidic residues" evidence="1">
    <location>
        <begin position="1107"/>
        <end position="1120"/>
    </location>
</feature>
<feature type="region of interest" description="Disordered" evidence="1">
    <location>
        <begin position="413"/>
        <end position="485"/>
    </location>
</feature>
<feature type="compositionally biased region" description="Acidic residues" evidence="1">
    <location>
        <begin position="663"/>
        <end position="679"/>
    </location>
</feature>
<evidence type="ECO:0000313" key="4">
    <source>
        <dbReference type="Proteomes" id="UP000054266"/>
    </source>
</evidence>
<name>A0A0D2EA71_9EURO</name>
<feature type="compositionally biased region" description="Low complexity" evidence="1">
    <location>
        <begin position="38"/>
        <end position="65"/>
    </location>
</feature>
<feature type="compositionally biased region" description="Polar residues" evidence="1">
    <location>
        <begin position="631"/>
        <end position="644"/>
    </location>
</feature>
<feature type="region of interest" description="Disordered" evidence="1">
    <location>
        <begin position="1386"/>
        <end position="1414"/>
    </location>
</feature>
<feature type="compositionally biased region" description="Acidic residues" evidence="1">
    <location>
        <begin position="1064"/>
        <end position="1073"/>
    </location>
</feature>
<sequence>MAHPYSSTPLYTGTPSYAPQQQSYYPSYPSNGLQQQIQSPPGLLQQPAQGQGQPPTFPTYQQQQQPQPPPSTNGPRFEQNSQLPLPAPPFPPFPPPINFNSDFFKQFANGGFLPPPPPNLPPVPLPSPGYPQLNASVNTSTSSPYPQFPTAGAQSFGSGFVQNEHMRQQHGDSYIGSQQIAQAGMEWPRDSHTYNAHMAQSANANNPRPISRGVISLANDKDQSLPSFGSRSDLDMLFATAQNQTGQATPVHDTAISQDIDRNDPGEHDPAMDGGASPYDPTRPATIQDRPSGSFAATSNASKKIAPKKVARIYDNKSHTELRQLAKGAVLSLVPHKILYADLVKEGVNPQILRELYGELGLKIEPEQSKEQDVAMTGADGAGPGQQAKAEMHDYALIPTGVQGVTPLAPAATTSSAVAAEPPPPPAGLDAKNQQSTPNPSLERKDRIAQLLAAKAGRPTPPPITQSSVSREETSAPLPATTSTNPTEVAATLAISQVAPVSQPETTAPLPVTGATKSKAQIELVKQKMEQLKREAQARTEAILAQPSPAQATTPDRNGSVDATKTASQFGSVMPLSASNVSSLNQPSVTSLIPGLFMSPSEAPGIAESTNQSLPPQSLSSSLVPAKRSSDLNAASSAFQQPNKKPNVRQDLRYTPSIPPADNELDYESEGEVVEDPENDTMVLDQGPEQTSQREHQAHESSLATSPFTSRSAGVDQTATTSLQVASNNGSGSGQLYRAKQSEIEAMRRKIAEMERNKLKRTRSQLESPSSSKPATPPIGGEENQPSSSPIAQPLELNGAQRQPFGNRTASKLTREQLQERAAALKAEFLRQRVQRQQVLQEGLPDLNAEVKKTESRLENSRKELSRIRGQIHSLRAELDRLVAQEKELDEEVGRFEQQLKEGQEGQKQYSDELQQIKLEKLAEEQAVPAQQEPVITPAAQPPITTDSQNLPSLSNGDVASQESTHQDHQSLANVPLDPAAATLADVDTEMQVEDNDDDLTSHNVNAPALEPAIEHEREMRIDHVPEPPASHDFGIHVLEEPESADAQLQAALDDQLGAGEMEISPEPEDYEESHETLPAMLTTQESTEETMDIDNESNGSASMSGSDDEEEEEEYEPAEVETSLPMQQSEDEDEDEYDPETAPIESGTPTTAVPDESEDFHKPKAAMAVLEAVPARAESEVPVNGSPATASDPVGSPAEERAPVDDVSVVSEVPTNTQDDFESHAQLTEADAMIKPGPGQSKASEGVTFLSGNATPTAHFVPYKTPLSSFKSYRFHSDFNDTVKSGYRSLTYSNNIDHARPLCPTELSGQTCNDQNCEEQHFSQLGLPDEKILVQMSSASDFKDKATKDEFHAGLKQVIAGLRANEVKDFEKVAEALSKYRRDFSAAREERGNEQEMATKEAESVPGGGGPDS</sequence>
<feature type="compositionally biased region" description="Polar residues" evidence="1">
    <location>
        <begin position="943"/>
        <end position="964"/>
    </location>
</feature>
<feature type="compositionally biased region" description="Acidic residues" evidence="1">
    <location>
        <begin position="1087"/>
        <end position="1096"/>
    </location>
</feature>
<evidence type="ECO:0000259" key="2">
    <source>
        <dbReference type="Pfam" id="PF10650"/>
    </source>
</evidence>
<feature type="compositionally biased region" description="Pro residues" evidence="1">
    <location>
        <begin position="85"/>
        <end position="97"/>
    </location>
</feature>
<dbReference type="Proteomes" id="UP000054266">
    <property type="component" value="Unassembled WGS sequence"/>
</dbReference>
<gene>
    <name evidence="3" type="ORF">PV04_03411</name>
</gene>
<feature type="compositionally biased region" description="Basic and acidic residues" evidence="1">
    <location>
        <begin position="1386"/>
        <end position="1404"/>
    </location>
</feature>
<feature type="compositionally biased region" description="Polar residues" evidence="1">
    <location>
        <begin position="700"/>
        <end position="730"/>
    </location>
</feature>
<feature type="compositionally biased region" description="Acidic residues" evidence="1">
    <location>
        <begin position="1130"/>
        <end position="1140"/>
    </location>
</feature>
<dbReference type="STRING" id="5601.A0A0D2EA71"/>
<dbReference type="Pfam" id="PF10650">
    <property type="entry name" value="zf-C3H1"/>
    <property type="match status" value="1"/>
</dbReference>
<dbReference type="HOGENOM" id="CLU_253464_0_0_1"/>
<reference evidence="3 4" key="1">
    <citation type="submission" date="2015-01" db="EMBL/GenBank/DDBJ databases">
        <title>The Genome Sequence of Capronia semiimmersa CBS27337.</title>
        <authorList>
            <consortium name="The Broad Institute Genomics Platform"/>
            <person name="Cuomo C."/>
            <person name="de Hoog S."/>
            <person name="Gorbushina A."/>
            <person name="Stielow B."/>
            <person name="Teixiera M."/>
            <person name="Abouelleil A."/>
            <person name="Chapman S.B."/>
            <person name="Priest M."/>
            <person name="Young S.K."/>
            <person name="Wortman J."/>
            <person name="Nusbaum C."/>
            <person name="Birren B."/>
        </authorList>
    </citation>
    <scope>NUCLEOTIDE SEQUENCE [LARGE SCALE GENOMIC DNA]</scope>
    <source>
        <strain evidence="3 4">CBS 27337</strain>
    </source>
</reference>
<feature type="compositionally biased region" description="Polar residues" evidence="1">
    <location>
        <begin position="1"/>
        <end position="14"/>
    </location>
</feature>
<evidence type="ECO:0000313" key="3">
    <source>
        <dbReference type="EMBL" id="KIW71222.1"/>
    </source>
</evidence>
<feature type="compositionally biased region" description="Low complexity" evidence="1">
    <location>
        <begin position="612"/>
        <end position="623"/>
    </location>
</feature>
<organism evidence="3 4">
    <name type="scientific">Phialophora macrospora</name>
    <dbReference type="NCBI Taxonomy" id="1851006"/>
    <lineage>
        <taxon>Eukaryota</taxon>
        <taxon>Fungi</taxon>
        <taxon>Dikarya</taxon>
        <taxon>Ascomycota</taxon>
        <taxon>Pezizomycotina</taxon>
        <taxon>Eurotiomycetes</taxon>
        <taxon>Chaetothyriomycetidae</taxon>
        <taxon>Chaetothyriales</taxon>
        <taxon>Herpotrichiellaceae</taxon>
        <taxon>Phialophora</taxon>
    </lineage>
</organism>
<feature type="region of interest" description="Disordered" evidence="1">
    <location>
        <begin position="542"/>
        <end position="563"/>
    </location>
</feature>
<keyword evidence="4" id="KW-1185">Reference proteome</keyword>
<feature type="compositionally biased region" description="Polar residues" evidence="1">
    <location>
        <begin position="800"/>
        <end position="812"/>
    </location>
</feature>
<feature type="region of interest" description="Disordered" evidence="1">
    <location>
        <begin position="603"/>
        <end position="813"/>
    </location>
</feature>
<feature type="compositionally biased region" description="Polar residues" evidence="1">
    <location>
        <begin position="765"/>
        <end position="774"/>
    </location>
</feature>
<dbReference type="EMBL" id="KN846957">
    <property type="protein sequence ID" value="KIW71222.1"/>
    <property type="molecule type" value="Genomic_DNA"/>
</dbReference>
<feature type="region of interest" description="Disordered" evidence="1">
    <location>
        <begin position="1"/>
        <end position="101"/>
    </location>
</feature>
<feature type="compositionally biased region" description="Basic and acidic residues" evidence="1">
    <location>
        <begin position="259"/>
        <end position="271"/>
    </location>
</feature>
<accession>A0A0D2EA71</accession>